<dbReference type="Gene3D" id="1.10.10.10">
    <property type="entry name" value="Winged helix-like DNA-binding domain superfamily/Winged helix DNA-binding domain"/>
    <property type="match status" value="1"/>
</dbReference>
<dbReference type="InterPro" id="IPR000524">
    <property type="entry name" value="Tscrpt_reg_HTH_GntR"/>
</dbReference>
<dbReference type="InterPro" id="IPR036390">
    <property type="entry name" value="WH_DNA-bd_sf"/>
</dbReference>
<dbReference type="PRINTS" id="PR00035">
    <property type="entry name" value="HTHGNTR"/>
</dbReference>
<dbReference type="RefSeq" id="WP_246902166.1">
    <property type="nucleotide sequence ID" value="NZ_JALJRB010000001.1"/>
</dbReference>
<dbReference type="InterPro" id="IPR036388">
    <property type="entry name" value="WH-like_DNA-bd_sf"/>
</dbReference>
<protein>
    <submittedName>
        <fullName evidence="5">GntR family transcriptional regulator</fullName>
    </submittedName>
</protein>
<dbReference type="InterPro" id="IPR050679">
    <property type="entry name" value="Bact_HTH_transcr_reg"/>
</dbReference>
<dbReference type="GO" id="GO:0045892">
    <property type="term" value="P:negative regulation of DNA-templated transcription"/>
    <property type="evidence" value="ECO:0007669"/>
    <property type="project" value="TreeGrafter"/>
</dbReference>
<dbReference type="Proteomes" id="UP001165427">
    <property type="component" value="Unassembled WGS sequence"/>
</dbReference>
<dbReference type="GO" id="GO:0003677">
    <property type="term" value="F:DNA binding"/>
    <property type="evidence" value="ECO:0007669"/>
    <property type="project" value="UniProtKB-KW"/>
</dbReference>
<evidence type="ECO:0000256" key="2">
    <source>
        <dbReference type="ARBA" id="ARBA00023125"/>
    </source>
</evidence>
<name>A0AA41R018_9BACT</name>
<evidence type="ECO:0000313" key="5">
    <source>
        <dbReference type="EMBL" id="MCJ8499086.1"/>
    </source>
</evidence>
<organism evidence="5 6">
    <name type="scientific">Desulfatitalea alkaliphila</name>
    <dbReference type="NCBI Taxonomy" id="2929485"/>
    <lineage>
        <taxon>Bacteria</taxon>
        <taxon>Pseudomonadati</taxon>
        <taxon>Thermodesulfobacteriota</taxon>
        <taxon>Desulfobacteria</taxon>
        <taxon>Desulfobacterales</taxon>
        <taxon>Desulfosarcinaceae</taxon>
        <taxon>Desulfatitalea</taxon>
    </lineage>
</organism>
<dbReference type="SMART" id="SM00345">
    <property type="entry name" value="HTH_GNTR"/>
    <property type="match status" value="1"/>
</dbReference>
<dbReference type="CDD" id="cd07377">
    <property type="entry name" value="WHTH_GntR"/>
    <property type="match status" value="1"/>
</dbReference>
<dbReference type="FunFam" id="1.10.10.10:FF:000079">
    <property type="entry name" value="GntR family transcriptional regulator"/>
    <property type="match status" value="1"/>
</dbReference>
<proteinExistence type="predicted"/>
<dbReference type="InterPro" id="IPR011663">
    <property type="entry name" value="UTRA"/>
</dbReference>
<keyword evidence="6" id="KW-1185">Reference proteome</keyword>
<comment type="caution">
    <text evidence="5">The sequence shown here is derived from an EMBL/GenBank/DDBJ whole genome shotgun (WGS) entry which is preliminary data.</text>
</comment>
<dbReference type="EMBL" id="JALJRB010000001">
    <property type="protein sequence ID" value="MCJ8499086.1"/>
    <property type="molecule type" value="Genomic_DNA"/>
</dbReference>
<dbReference type="PROSITE" id="PS50949">
    <property type="entry name" value="HTH_GNTR"/>
    <property type="match status" value="1"/>
</dbReference>
<evidence type="ECO:0000256" key="1">
    <source>
        <dbReference type="ARBA" id="ARBA00023015"/>
    </source>
</evidence>
<dbReference type="Pfam" id="PF07702">
    <property type="entry name" value="UTRA"/>
    <property type="match status" value="1"/>
</dbReference>
<dbReference type="SUPFAM" id="SSF46785">
    <property type="entry name" value="Winged helix' DNA-binding domain"/>
    <property type="match status" value="1"/>
</dbReference>
<dbReference type="AlphaFoldDB" id="A0AA41R018"/>
<keyword evidence="3" id="KW-0804">Transcription</keyword>
<keyword evidence="2" id="KW-0238">DNA-binding</keyword>
<dbReference type="SUPFAM" id="SSF64288">
    <property type="entry name" value="Chorismate lyase-like"/>
    <property type="match status" value="1"/>
</dbReference>
<gene>
    <name evidence="5" type="ORF">MRX98_00755</name>
</gene>
<dbReference type="SMART" id="SM00866">
    <property type="entry name" value="UTRA"/>
    <property type="match status" value="1"/>
</dbReference>
<sequence>MLNPNAPLPLYRQLADRLTTQIREGVYPVGGRIPSEPQLAADYGIGRPTIRQALDLLVRKGLLKRKRGSGTFVCAPRREVDLFSLDGTAASFRKQGLAVQTLILQPMALRPVKERHNPFAGGSAYAFSRLTRVADAPVLIETLHLHADLFPGIDRIDMRDRSLSAIAEERYYLKPSGGRQSFHIGYAEGETAKQLETTPDTPVLVVHRELAFARVACGVFSEMWCRTDRFVFSQLIGEVSHA</sequence>
<reference evidence="5" key="1">
    <citation type="submission" date="2022-04" db="EMBL/GenBank/DDBJ databases">
        <title>Desulfatitalea alkaliphila sp. nov., a novel anaerobic sulfate-reducing bacterium isolated from terrestrial mud volcano, Taman Peninsula, Russia.</title>
        <authorList>
            <person name="Khomyakova M.A."/>
            <person name="Merkel A.Y."/>
            <person name="Slobodkin A.I."/>
        </authorList>
    </citation>
    <scope>NUCLEOTIDE SEQUENCE</scope>
    <source>
        <strain evidence="5">M08but</strain>
    </source>
</reference>
<evidence type="ECO:0000256" key="3">
    <source>
        <dbReference type="ARBA" id="ARBA00023163"/>
    </source>
</evidence>
<feature type="domain" description="HTH gntR-type" evidence="4">
    <location>
        <begin position="8"/>
        <end position="76"/>
    </location>
</feature>
<dbReference type="PANTHER" id="PTHR44846">
    <property type="entry name" value="MANNOSYL-D-GLYCERATE TRANSPORT/METABOLISM SYSTEM REPRESSOR MNGR-RELATED"/>
    <property type="match status" value="1"/>
</dbReference>
<dbReference type="InterPro" id="IPR028978">
    <property type="entry name" value="Chorismate_lyase_/UTRA_dom_sf"/>
</dbReference>
<accession>A0AA41R018</accession>
<evidence type="ECO:0000313" key="6">
    <source>
        <dbReference type="Proteomes" id="UP001165427"/>
    </source>
</evidence>
<keyword evidence="1" id="KW-0805">Transcription regulation</keyword>
<evidence type="ECO:0000259" key="4">
    <source>
        <dbReference type="PROSITE" id="PS50949"/>
    </source>
</evidence>
<dbReference type="PANTHER" id="PTHR44846:SF1">
    <property type="entry name" value="MANNOSYL-D-GLYCERATE TRANSPORT_METABOLISM SYSTEM REPRESSOR MNGR-RELATED"/>
    <property type="match status" value="1"/>
</dbReference>
<dbReference type="GO" id="GO:0003700">
    <property type="term" value="F:DNA-binding transcription factor activity"/>
    <property type="evidence" value="ECO:0007669"/>
    <property type="project" value="InterPro"/>
</dbReference>
<dbReference type="Gene3D" id="3.40.1410.10">
    <property type="entry name" value="Chorismate lyase-like"/>
    <property type="match status" value="1"/>
</dbReference>
<dbReference type="Pfam" id="PF00392">
    <property type="entry name" value="GntR"/>
    <property type="match status" value="1"/>
</dbReference>